<evidence type="ECO:0000313" key="3">
    <source>
        <dbReference type="Proteomes" id="UP000323824"/>
    </source>
</evidence>
<dbReference type="EMBL" id="CP035807">
    <property type="protein sequence ID" value="QEN05871.1"/>
    <property type="molecule type" value="Genomic_DNA"/>
</dbReference>
<organism evidence="2 3">
    <name type="scientific">Thiospirochaeta perfilievii</name>
    <dbReference type="NCBI Taxonomy" id="252967"/>
    <lineage>
        <taxon>Bacteria</taxon>
        <taxon>Pseudomonadati</taxon>
        <taxon>Spirochaetota</taxon>
        <taxon>Spirochaetia</taxon>
        <taxon>Spirochaetales</taxon>
        <taxon>Spirochaetaceae</taxon>
        <taxon>Thiospirochaeta</taxon>
    </lineage>
</organism>
<evidence type="ECO:0000313" key="2">
    <source>
        <dbReference type="EMBL" id="QEN05871.1"/>
    </source>
</evidence>
<dbReference type="AlphaFoldDB" id="A0A5C1QE58"/>
<gene>
    <name evidence="2" type="ORF">EW093_14560</name>
</gene>
<reference evidence="2 3" key="1">
    <citation type="submission" date="2019-02" db="EMBL/GenBank/DDBJ databases">
        <authorList>
            <person name="Fomenkov A."/>
            <person name="Dubinina G."/>
            <person name="Grabovich M."/>
            <person name="Vincze T."/>
            <person name="Roberts R.J."/>
        </authorList>
    </citation>
    <scope>NUCLEOTIDE SEQUENCE [LARGE SCALE GENOMIC DNA]</scope>
    <source>
        <strain evidence="2 3">P</strain>
    </source>
</reference>
<keyword evidence="1" id="KW-0732">Signal</keyword>
<feature type="signal peptide" evidence="1">
    <location>
        <begin position="1"/>
        <end position="18"/>
    </location>
</feature>
<evidence type="ECO:0000256" key="1">
    <source>
        <dbReference type="SAM" id="SignalP"/>
    </source>
</evidence>
<dbReference type="RefSeq" id="WP_149569105.1">
    <property type="nucleotide sequence ID" value="NZ_CP035807.1"/>
</dbReference>
<dbReference type="KEGG" id="sper:EW093_14560"/>
<reference evidence="2 3" key="2">
    <citation type="submission" date="2019-09" db="EMBL/GenBank/DDBJ databases">
        <title>Complete Genome Sequence and Methylome Analysis of free living Spirochaetas.</title>
        <authorList>
            <person name="Leshcheva N."/>
            <person name="Mikheeva N."/>
        </authorList>
    </citation>
    <scope>NUCLEOTIDE SEQUENCE [LARGE SCALE GENOMIC DNA]</scope>
    <source>
        <strain evidence="2 3">P</strain>
    </source>
</reference>
<name>A0A5C1QE58_9SPIO</name>
<keyword evidence="3" id="KW-1185">Reference proteome</keyword>
<feature type="chain" id="PRO_5022861449" description="HEAT repeat domain-containing protein" evidence="1">
    <location>
        <begin position="19"/>
        <end position="226"/>
    </location>
</feature>
<dbReference type="Proteomes" id="UP000323824">
    <property type="component" value="Chromosome"/>
</dbReference>
<protein>
    <recommendedName>
        <fullName evidence="4">HEAT repeat domain-containing protein</fullName>
    </recommendedName>
</protein>
<proteinExistence type="predicted"/>
<evidence type="ECO:0008006" key="4">
    <source>
        <dbReference type="Google" id="ProtNLM"/>
    </source>
</evidence>
<dbReference type="OrthoDB" id="368950at2"/>
<sequence length="226" mass="24853">MKRTILLGLLLTTSLAFVSSQEETVEDLYLKVPAETRIIDSQASSPNRELKSMAIDDLTAMNEEGRLNGNDPFVMRIITDLGAEGTGIISINNGRIVNNFPMVRQKATRLLGNINTVNSANSLIELGEMETESMVLSEIIVGISKNTAADPQLVVDTISRLMEVHGSSKDHNFAYAFLLAVDNLNKNNIEITNNKIFELISNMTLPDSGYIQVVTDKALEVLKNIK</sequence>
<accession>A0A5C1QE58</accession>